<organism evidence="2 3">
    <name type="scientific">Durusdinium trenchii</name>
    <dbReference type="NCBI Taxonomy" id="1381693"/>
    <lineage>
        <taxon>Eukaryota</taxon>
        <taxon>Sar</taxon>
        <taxon>Alveolata</taxon>
        <taxon>Dinophyceae</taxon>
        <taxon>Suessiales</taxon>
        <taxon>Symbiodiniaceae</taxon>
        <taxon>Durusdinium</taxon>
    </lineage>
</organism>
<sequence>MAERVPVPEWDAAAGQRPDPAEPVRTPGSASDGQRPHDQAAPGSSGLPTPNGGCLPPGGFARILADMRSQPQQGFVPPPMNQPLPTMNQAMPVMNPMGCAPMMPPNVGMMGMPMGPPTMPVPGFGCDPLMMPMGMGQLGAMMGPQQMMMPPAQQTAQMMMPPPTMQSMGPMMMPQEKGSRWWNPDGHKGGGKGGPPEQSATEGKGSKGKQPNRWQGKGKKGSAEGGGDPEPDGDEYEYYSEYSYEEENPEEETATDDPSVRPSTVKTESEPPASEDQPAPSRRRPGREESARPKAKARTAAKSRPRAQDDHRAEVPASSIGGAPSDGGSSAQTSVIRLTKKERMEIFFAEKAKSYHHGSHGNLKTRPYKKPFRGDKSWKKKHGTHLAEVKEEVDYGDGVKEEASTLFTDMKDEPGKSSSDSLASHGVGSNTSRGDDAPGMHVNKVNWTFMVSRGTGWSLVGEYDSEASSVESSESEEPPAWKPPDLPPEAEVRKNKYKMRLKAILEALEKGEKEEEAVKKLKRYHKKASKRKKEETKDKEMSVNPEEILALLPNLSKEEKKTLLKELLREHEEEICRSLPSDLHRTQRPERRVRSEGYSSGWQEMMEDEAISKWDELALPPGAFKEIMTTEINSSQEGSVYSNDTSSGNETTSGNETGDEACMEEVEESGSESSESEEEEWSRVEDTLVADSGSASDELLTKGQRRRLLAATKEISEAASRDTAARQCLMEHSLQGYKGLKEGLAATVAAKNGTLTKDGYTPNQRVFGYETRWPSLNDEDPKMSFAEGVSVDSEVSRAHKMRTTARIALLRNDVREKVRRAVLRKPAVSHSGPFIPGAQVYFWTPSTQKGVRYKKGGAWRGPATVLIREKPKKYFVSWRGRLLLLAEENMRLATREELALTEPVREEMDGVGDMLRDGGRQNMYKELRPQPPPPRKRPRRAAVDASTRPPEPEESKRARLMMRGSRTVRNLLKDQVQRAAQMLRRRRALADARVPAAPSPKRRRALPSPPAGGDQMPLAAPEPLRPAAPLALPPPAREVRPEDVPVPMDEFDDEPNREEAVAPSDEDFQQLLRRQTTEERQRHLLDDLPISIRKRLHEDDDDTGVAPPNKRARVSQDLVTQVMLSTLVTEEEEKANEWVSRYELSLLRELTGLPITAARLHRQPRKRLARPPKMASRARLSILLGKDPRNAFVVEENTEEVRQHPRRKAGFPWKGITMYYKEAPKKKGEKVRSYVEKDGEIYEVCWSSRQRKLFEREWLAEMKDVLMSEVMLLRMKATYKDFQEAVKLHQNFLEEEKAGRAKLRYPTNRGRPYVLSFFDASLGKETDGRSQLGSIHFLTTDGVKEGPQLAAPLEFHTSRSTRVVRSSMAAESNSMSLAVDKHLYLRDMLEQKAYQLFWVPTHQQQADVLTKRMKGTLWESFCQNHRLSLKQTDAERRLEEHRQRLRKDQRQRRKVKFGRAKAGSAGR</sequence>
<evidence type="ECO:0000313" key="3">
    <source>
        <dbReference type="Proteomes" id="UP001642464"/>
    </source>
</evidence>
<protein>
    <submittedName>
        <fullName evidence="2">Integrase catalytic domain-containing protein</fullName>
    </submittedName>
</protein>
<proteinExistence type="predicted"/>
<feature type="region of interest" description="Disordered" evidence="1">
    <location>
        <begin position="404"/>
        <end position="439"/>
    </location>
</feature>
<feature type="compositionally biased region" description="Basic residues" evidence="1">
    <location>
        <begin position="1449"/>
        <end position="1459"/>
    </location>
</feature>
<feature type="region of interest" description="Disordered" evidence="1">
    <location>
        <begin position="354"/>
        <end position="384"/>
    </location>
</feature>
<dbReference type="EMBL" id="CAXAMM010004914">
    <property type="protein sequence ID" value="CAK9005363.1"/>
    <property type="molecule type" value="Genomic_DNA"/>
</dbReference>
<feature type="compositionally biased region" description="Acidic residues" evidence="1">
    <location>
        <begin position="227"/>
        <end position="255"/>
    </location>
</feature>
<feature type="compositionally biased region" description="Basic residues" evidence="1">
    <location>
        <begin position="293"/>
        <end position="305"/>
    </location>
</feature>
<feature type="compositionally biased region" description="Basic and acidic residues" evidence="1">
    <location>
        <begin position="909"/>
        <end position="928"/>
    </location>
</feature>
<feature type="compositionally biased region" description="Acidic residues" evidence="1">
    <location>
        <begin position="657"/>
        <end position="680"/>
    </location>
</feature>
<accession>A0ABP0ITN5</accession>
<feature type="compositionally biased region" description="Pro residues" evidence="1">
    <location>
        <begin position="1023"/>
        <end position="1036"/>
    </location>
</feature>
<gene>
    <name evidence="2" type="ORF">SCF082_LOCUS8566</name>
</gene>
<comment type="caution">
    <text evidence="2">The sequence shown here is derived from an EMBL/GenBank/DDBJ whole genome shotgun (WGS) entry which is preliminary data.</text>
</comment>
<feature type="region of interest" description="Disordered" evidence="1">
    <location>
        <begin position="983"/>
        <end position="1068"/>
    </location>
</feature>
<feature type="compositionally biased region" description="Polar residues" evidence="1">
    <location>
        <begin position="416"/>
        <end position="432"/>
    </location>
</feature>
<feature type="compositionally biased region" description="Basic and acidic residues" evidence="1">
    <location>
        <begin position="532"/>
        <end position="541"/>
    </location>
</feature>
<feature type="region of interest" description="Disordered" evidence="1">
    <location>
        <begin position="1441"/>
        <end position="1467"/>
    </location>
</feature>
<name>A0ABP0ITN5_9DINO</name>
<feature type="region of interest" description="Disordered" evidence="1">
    <location>
        <begin position="1"/>
        <end position="61"/>
    </location>
</feature>
<evidence type="ECO:0000256" key="1">
    <source>
        <dbReference type="SAM" id="MobiDB-lite"/>
    </source>
</evidence>
<feature type="compositionally biased region" description="Basic and acidic residues" evidence="1">
    <location>
        <begin position="579"/>
        <end position="595"/>
    </location>
</feature>
<feature type="region of interest" description="Disordered" evidence="1">
    <location>
        <begin position="522"/>
        <end position="543"/>
    </location>
</feature>
<dbReference type="Proteomes" id="UP001642464">
    <property type="component" value="Unassembled WGS sequence"/>
</dbReference>
<evidence type="ECO:0000313" key="2">
    <source>
        <dbReference type="EMBL" id="CAK9005363.1"/>
    </source>
</evidence>
<feature type="region of interest" description="Disordered" evidence="1">
    <location>
        <begin position="161"/>
        <end position="337"/>
    </location>
</feature>
<feature type="region of interest" description="Disordered" evidence="1">
    <location>
        <begin position="579"/>
        <end position="599"/>
    </location>
</feature>
<feature type="compositionally biased region" description="Basic residues" evidence="1">
    <location>
        <begin position="522"/>
        <end position="531"/>
    </location>
</feature>
<feature type="region of interest" description="Disordered" evidence="1">
    <location>
        <begin position="909"/>
        <end position="969"/>
    </location>
</feature>
<feature type="region of interest" description="Disordered" evidence="1">
    <location>
        <begin position="463"/>
        <end position="493"/>
    </location>
</feature>
<feature type="compositionally biased region" description="Polar residues" evidence="1">
    <location>
        <begin position="634"/>
        <end position="656"/>
    </location>
</feature>
<feature type="region of interest" description="Disordered" evidence="1">
    <location>
        <begin position="634"/>
        <end position="700"/>
    </location>
</feature>
<feature type="compositionally biased region" description="Basic and acidic residues" evidence="1">
    <location>
        <begin position="404"/>
        <end position="415"/>
    </location>
</feature>
<keyword evidence="3" id="KW-1185">Reference proteome</keyword>
<reference evidence="2 3" key="1">
    <citation type="submission" date="2024-02" db="EMBL/GenBank/DDBJ databases">
        <authorList>
            <person name="Chen Y."/>
            <person name="Shah S."/>
            <person name="Dougan E. K."/>
            <person name="Thang M."/>
            <person name="Chan C."/>
        </authorList>
    </citation>
    <scope>NUCLEOTIDE SEQUENCE [LARGE SCALE GENOMIC DNA]</scope>
</reference>
<feature type="compositionally biased region" description="Polar residues" evidence="1">
    <location>
        <begin position="327"/>
        <end position="336"/>
    </location>
</feature>
<feature type="compositionally biased region" description="Low complexity" evidence="1">
    <location>
        <begin position="161"/>
        <end position="175"/>
    </location>
</feature>